<accession>Q8BH21</accession>
<reference evidence="2" key="3">
    <citation type="journal article" date="2000" name="Genome Res.">
        <title>RIKEN integrated sequence analysis (RISA) system--384-format sequencing pipeline with 384 multicapillary sequencer.</title>
        <authorList>
            <person name="Shibata K."/>
            <person name="Itoh M."/>
            <person name="Aizawa K."/>
            <person name="Nagaoka S."/>
            <person name="Sasaki N."/>
            <person name="Carninci P."/>
            <person name="Konno H."/>
            <person name="Akiyama J."/>
            <person name="Nishi K."/>
            <person name="Kitsunai T."/>
            <person name="Tashiro H."/>
            <person name="Itoh M."/>
            <person name="Sumi N."/>
            <person name="Ishii Y."/>
            <person name="Nakamura S."/>
            <person name="Hazama M."/>
            <person name="Nishine T."/>
            <person name="Harada A."/>
            <person name="Yamamoto R."/>
            <person name="Matsumoto H."/>
            <person name="Sakaguchi S."/>
            <person name="Ikegami T."/>
            <person name="Kashiwagi K."/>
            <person name="Fujiwake S."/>
            <person name="Inoue K."/>
            <person name="Togawa Y."/>
            <person name="Izawa M."/>
            <person name="Ohara E."/>
            <person name="Watahiki M."/>
            <person name="Yoneda Y."/>
            <person name="Ishikawa T."/>
            <person name="Ozawa K."/>
            <person name="Tanaka T."/>
            <person name="Matsuura S."/>
            <person name="Kawai J."/>
            <person name="Okazaki Y."/>
            <person name="Muramatsu M."/>
            <person name="Inoue Y."/>
            <person name="Kira A."/>
            <person name="Hayashizaki Y."/>
        </authorList>
    </citation>
    <scope>NUCLEOTIDE SEQUENCE</scope>
    <source>
        <strain evidence="2">C57BL/6J</strain>
        <tissue evidence="2">Cecum</tissue>
        <tissue evidence="3">Ovary</tissue>
    </source>
</reference>
<reference evidence="2" key="4">
    <citation type="journal article" date="2001" name="Nature">
        <title>Functional annotation of a full-length mouse cDNA collection.</title>
        <authorList>
            <consortium name="The RIKEN Genome Exploration Research Group Phase II Team and the FANTOM Consortium"/>
        </authorList>
    </citation>
    <scope>NUCLEOTIDE SEQUENCE</scope>
    <source>
        <strain evidence="2">C57BL/6J</strain>
        <tissue evidence="2">Cecum</tissue>
        <tissue evidence="3">Ovary</tissue>
    </source>
</reference>
<feature type="signal peptide" evidence="1">
    <location>
        <begin position="1"/>
        <end position="25"/>
    </location>
</feature>
<reference evidence="2" key="8">
    <citation type="journal article" date="2005" name="Science">
        <title>The Transcriptional Landscape of the Mammalian Genome.</title>
        <authorList>
            <consortium name="The FANTOM Consortium"/>
            <consortium name="Riken Genome Exploration Research Group and Genome Science Group (Genome Network Project Core Group)"/>
        </authorList>
    </citation>
    <scope>NUCLEOTIDE SEQUENCE</scope>
    <source>
        <strain evidence="2">C57BL/6J</strain>
        <tissue evidence="2">Cecum</tissue>
        <tissue evidence="3">Ovary</tissue>
    </source>
</reference>
<reference evidence="4" key="7">
    <citation type="submission" date="2004-03" db="EMBL/GenBank/DDBJ databases">
        <authorList>
            <person name="Arakawa T."/>
            <person name="Carninci P."/>
            <person name="Fukuda S."/>
            <person name="Hashizume W."/>
            <person name="Hayashida K."/>
            <person name="Hori F."/>
            <person name="Iida J."/>
            <person name="Imamura K."/>
            <person name="Imotani K."/>
            <person name="Itoh M."/>
            <person name="Kanagawa S."/>
            <person name="Kawai J."/>
            <person name="Kojima M."/>
            <person name="Konno H."/>
            <person name="Murata M."/>
            <person name="Nakamura M."/>
            <person name="Ninomiya N."/>
            <person name="Nishiyori H."/>
            <person name="Nomura K."/>
            <person name="Ohno M."/>
            <person name="Sakazume N."/>
            <person name="Sano H."/>
            <person name="Sasaki D."/>
            <person name="Shibata K."/>
            <person name="Shiraki T."/>
            <person name="Tagami M."/>
            <person name="Tagami Y."/>
            <person name="Waki K."/>
            <person name="Watahiki A."/>
            <person name="Muramatsu M."/>
            <person name="Hayashizaki Y."/>
        </authorList>
    </citation>
    <scope>NUCLEOTIDE SEQUENCE</scope>
</reference>
<protein>
    <recommendedName>
        <fullName evidence="6">Secreted protein</fullName>
    </recommendedName>
</protein>
<name>Q8BH21_MOUSE</name>
<organism evidence="2">
    <name type="scientific">Mus musculus</name>
    <name type="common">Mouse</name>
    <dbReference type="NCBI Taxonomy" id="10090"/>
    <lineage>
        <taxon>Eukaryota</taxon>
        <taxon>Metazoa</taxon>
        <taxon>Chordata</taxon>
        <taxon>Craniata</taxon>
        <taxon>Vertebrata</taxon>
        <taxon>Euteleostomi</taxon>
        <taxon>Mammalia</taxon>
        <taxon>Eutheria</taxon>
        <taxon>Euarchontoglires</taxon>
        <taxon>Glires</taxon>
        <taxon>Rodentia</taxon>
        <taxon>Myomorpha</taxon>
        <taxon>Muroidea</taxon>
        <taxon>Muridae</taxon>
        <taxon>Murinae</taxon>
        <taxon>Mus</taxon>
        <taxon>Mus</taxon>
    </lineage>
</organism>
<dbReference type="MGI" id="MGI:104889">
    <property type="gene designation" value="Ubp1"/>
</dbReference>
<feature type="chain" id="PRO_5010846894" description="Secreted protein" evidence="1">
    <location>
        <begin position="26"/>
        <end position="137"/>
    </location>
</feature>
<evidence type="ECO:0000313" key="4">
    <source>
        <dbReference type="EMBL" id="BAE26852.1"/>
    </source>
</evidence>
<evidence type="ECO:0000313" key="2">
    <source>
        <dbReference type="EMBL" id="BAC37463.1"/>
    </source>
</evidence>
<keyword evidence="1" id="KW-0732">Signal</keyword>
<dbReference type="EMBL" id="AK078924">
    <property type="protein sequence ID" value="BAC37463.1"/>
    <property type="molecule type" value="mRNA"/>
</dbReference>
<reference evidence="2" key="1">
    <citation type="journal article" date="1999" name="Methods Enzymol.">
        <title>High-efficiency full-length cDNA cloning.</title>
        <authorList>
            <person name="Carninci P."/>
            <person name="Hayashizaki Y."/>
        </authorList>
    </citation>
    <scope>NUCLEOTIDE SEQUENCE</scope>
    <source>
        <strain evidence="2">C57BL/6J</strain>
        <tissue evidence="2">Cecum</tissue>
        <tissue evidence="3">Ovary</tissue>
    </source>
</reference>
<reference evidence="2" key="6">
    <citation type="submission" date="2002-04" db="EMBL/GenBank/DDBJ databases">
        <authorList>
            <person name="Adachi J."/>
            <person name="Aizawa K."/>
            <person name="Akimura T."/>
            <person name="Arakawa T."/>
            <person name="Bono H."/>
            <person name="Carninci P."/>
            <person name="Fukuda S."/>
            <person name="Furuno M."/>
            <person name="Hanagaki T."/>
            <person name="Hara A."/>
            <person name="Hashizume W."/>
            <person name="Hayashida K."/>
            <person name="Hayatsu N."/>
            <person name="Hiramoto K."/>
            <person name="Hiraoka T."/>
            <person name="Hirozane T."/>
            <person name="Hori F."/>
            <person name="Imotani K."/>
            <person name="Ishii Y."/>
            <person name="Itoh M."/>
            <person name="Kagawa I."/>
            <person name="Kasukawa T."/>
            <person name="Katoh H."/>
            <person name="Kawai J."/>
            <person name="Kojima Y."/>
            <person name="Kondo S."/>
            <person name="Konno H."/>
            <person name="Kouda M."/>
            <person name="Koya S."/>
            <person name="Kurihara C."/>
            <person name="Matsuyama T."/>
            <person name="Miyazaki A."/>
            <person name="Murata M."/>
            <person name="Nakamura M."/>
            <person name="Nishi K."/>
            <person name="Nomura K."/>
            <person name="Numazaki R."/>
            <person name="Ohno M."/>
            <person name="Ohsato N."/>
            <person name="Okazaki Y."/>
            <person name="Saito R."/>
            <person name="Saitoh H."/>
            <person name="Sakai C."/>
            <person name="Sakai K."/>
            <person name="Sakazume N."/>
            <person name="Sano H."/>
            <person name="Sasaki D."/>
            <person name="Shibata K."/>
            <person name="Shinagawa A."/>
            <person name="Shiraki T."/>
            <person name="Sogabe Y."/>
            <person name="Tagami M."/>
            <person name="Tagawa A."/>
            <person name="Takahashi F."/>
            <person name="Takaku-Akahira S."/>
            <person name="Takeda Y."/>
            <person name="Tanaka T."/>
            <person name="Tomaru A."/>
            <person name="Toya T."/>
            <person name="Yasunishi A."/>
            <person name="Muramatsu M."/>
            <person name="Hayashizaki Y."/>
        </authorList>
    </citation>
    <scope>NUCLEOTIDE SEQUENCE</scope>
    <source>
        <strain evidence="2">C57BL/6J</strain>
        <tissue evidence="2">Cecum</tissue>
        <tissue evidence="3">Ovary</tissue>
    </source>
</reference>
<dbReference type="EMBL" id="AK146040">
    <property type="protein sequence ID" value="BAE26852.1"/>
    <property type="molecule type" value="mRNA"/>
</dbReference>
<evidence type="ECO:0000256" key="1">
    <source>
        <dbReference type="SAM" id="SignalP"/>
    </source>
</evidence>
<reference evidence="2" key="2">
    <citation type="journal article" date="2000" name="Genome Res.">
        <title>Normalization and subtraction of cap-trapper-selected cDNAs to prepare full-length cDNA libraries for rapid discovery of new genes.</title>
        <authorList>
            <person name="Carninci P."/>
            <person name="Shibata Y."/>
            <person name="Hayatsu N."/>
            <person name="Sugahara Y."/>
            <person name="Shibata K."/>
            <person name="Itoh M."/>
            <person name="Konno H."/>
            <person name="Okazaki Y."/>
            <person name="Muramatsu M."/>
            <person name="Hayashizaki Y."/>
        </authorList>
    </citation>
    <scope>NUCLEOTIDE SEQUENCE</scope>
    <source>
        <strain evidence="2">C57BL/6J</strain>
        <tissue evidence="2">Cecum</tissue>
        <tissue evidence="3">Ovary</tissue>
    </source>
</reference>
<evidence type="ECO:0000313" key="3">
    <source>
        <dbReference type="EMBL" id="BAC40001.1"/>
    </source>
</evidence>
<sequence>MVAGGGSVLCIVHALSVAGVPVSHACTRPSPLLSLTTSREACGISEFLKTSFHFNSVASLPICLAAGCECACLTLVVQVGRNNYILNEISSRRQTTSMGKGFNSLFYSYWGLITCHKTNCLDNFPLGFGSAVALQAL</sequence>
<dbReference type="AlphaFoldDB" id="Q8BH21"/>
<reference evidence="2" key="5">
    <citation type="journal article" date="2002" name="Nature">
        <title>Analysis of the mouse transcriptome based on functional annotation of 60,770 full-length cDNAs.</title>
        <authorList>
            <consortium name="The FANTOM Consortium and the RIKEN Genome Exploration Research Group Phase I and II Team"/>
        </authorList>
    </citation>
    <scope>NUCLEOTIDE SEQUENCE</scope>
    <source>
        <strain evidence="2">C57BL/6J</strain>
        <tissue evidence="2">Cecum</tissue>
        <tissue evidence="3">Ovary</tissue>
    </source>
</reference>
<evidence type="ECO:0008006" key="6">
    <source>
        <dbReference type="Google" id="ProtNLM"/>
    </source>
</evidence>
<proteinExistence type="evidence at transcript level"/>
<dbReference type="EMBL" id="AK087783">
    <property type="protein sequence ID" value="BAC40001.1"/>
    <property type="molecule type" value="mRNA"/>
</dbReference>
<reference evidence="2" key="9">
    <citation type="journal article" date="2005" name="Science">
        <title>Antisense Transcription in the Mammalian Transcriptome.</title>
        <authorList>
            <consortium name="RIKEN Genome Exploration Research Group and Genome Science Group (Genome Network Project Core Group) and the FANTOM Consortium"/>
        </authorList>
    </citation>
    <scope>NUCLEOTIDE SEQUENCE</scope>
    <source>
        <strain evidence="2">C57BL/6J</strain>
        <tissue evidence="2">Cecum</tissue>
        <tissue evidence="3">Ovary</tissue>
    </source>
</reference>
<dbReference type="AGR" id="MGI:104889"/>
<gene>
    <name evidence="5" type="primary">Ubp1</name>
</gene>
<evidence type="ECO:0000313" key="5">
    <source>
        <dbReference type="MGI" id="MGI:104889"/>
    </source>
</evidence>